<dbReference type="EMBL" id="CP104694">
    <property type="protein sequence ID" value="UXI66647.1"/>
    <property type="molecule type" value="Genomic_DNA"/>
</dbReference>
<dbReference type="SMART" id="SM00448">
    <property type="entry name" value="REC"/>
    <property type="match status" value="1"/>
</dbReference>
<accession>A0ABY6BA33</accession>
<evidence type="ECO:0000313" key="3">
    <source>
        <dbReference type="EMBL" id="UXI66647.1"/>
    </source>
</evidence>
<name>A0ABY6BA33_9GAMM</name>
<dbReference type="Gene3D" id="3.40.50.2300">
    <property type="match status" value="1"/>
</dbReference>
<gene>
    <name evidence="3" type="ORF">N4264_18080</name>
</gene>
<sequence>MAITDENIDVLLVDDSAIDAELTLHGLRSGDQARRVLWLQDGDVALDYLFRRGRYAGRSDAGPRMVLLDLKMPRVDGIDVLRAIKGDPATSMIPVVIMTSSQEEFDIAKSYDLGANSYIVKPVHLHELMGIAQKTGLYWLSTNRPRIG</sequence>
<keyword evidence="1" id="KW-0597">Phosphoprotein</keyword>
<dbReference type="CDD" id="cd17557">
    <property type="entry name" value="REC_Rcp-like"/>
    <property type="match status" value="1"/>
</dbReference>
<dbReference type="SUPFAM" id="SSF52172">
    <property type="entry name" value="CheY-like"/>
    <property type="match status" value="1"/>
</dbReference>
<dbReference type="Proteomes" id="UP001064632">
    <property type="component" value="Chromosome"/>
</dbReference>
<protein>
    <submittedName>
        <fullName evidence="3">Response regulator</fullName>
    </submittedName>
</protein>
<dbReference type="PANTHER" id="PTHR44520">
    <property type="entry name" value="RESPONSE REGULATOR RCP1-RELATED"/>
    <property type="match status" value="1"/>
</dbReference>
<dbReference type="Pfam" id="PF00072">
    <property type="entry name" value="Response_reg"/>
    <property type="match status" value="1"/>
</dbReference>
<dbReference type="PANTHER" id="PTHR44520:SF1">
    <property type="entry name" value="TWO-COMPONENT SYSTEM REGULATORY PROTEIN"/>
    <property type="match status" value="1"/>
</dbReference>
<dbReference type="RefSeq" id="WP_261693630.1">
    <property type="nucleotide sequence ID" value="NZ_CP104694.1"/>
</dbReference>
<dbReference type="InterPro" id="IPR001789">
    <property type="entry name" value="Sig_transdc_resp-reg_receiver"/>
</dbReference>
<keyword evidence="4" id="KW-1185">Reference proteome</keyword>
<evidence type="ECO:0000256" key="1">
    <source>
        <dbReference type="PROSITE-ProRule" id="PRU00169"/>
    </source>
</evidence>
<dbReference type="InterPro" id="IPR052893">
    <property type="entry name" value="TCS_response_regulator"/>
</dbReference>
<organism evidence="3 4">
    <name type="scientific">Tahibacter amnicola</name>
    <dbReference type="NCBI Taxonomy" id="2976241"/>
    <lineage>
        <taxon>Bacteria</taxon>
        <taxon>Pseudomonadati</taxon>
        <taxon>Pseudomonadota</taxon>
        <taxon>Gammaproteobacteria</taxon>
        <taxon>Lysobacterales</taxon>
        <taxon>Rhodanobacteraceae</taxon>
        <taxon>Tahibacter</taxon>
    </lineage>
</organism>
<feature type="domain" description="Response regulatory" evidence="2">
    <location>
        <begin position="9"/>
        <end position="136"/>
    </location>
</feature>
<dbReference type="PROSITE" id="PS50110">
    <property type="entry name" value="RESPONSE_REGULATORY"/>
    <property type="match status" value="1"/>
</dbReference>
<feature type="modified residue" description="4-aspartylphosphate" evidence="1">
    <location>
        <position position="69"/>
    </location>
</feature>
<reference evidence="3" key="1">
    <citation type="submission" date="2022-09" db="EMBL/GenBank/DDBJ databases">
        <title>Tahibacter sp. nov., isolated from a fresh water.</title>
        <authorList>
            <person name="Baek J.H."/>
            <person name="Lee J.K."/>
            <person name="Kim J.M."/>
            <person name="Jeon C.O."/>
        </authorList>
    </citation>
    <scope>NUCLEOTIDE SEQUENCE</scope>
    <source>
        <strain evidence="3">W38</strain>
    </source>
</reference>
<proteinExistence type="predicted"/>
<dbReference type="InterPro" id="IPR011006">
    <property type="entry name" value="CheY-like_superfamily"/>
</dbReference>
<evidence type="ECO:0000259" key="2">
    <source>
        <dbReference type="PROSITE" id="PS50110"/>
    </source>
</evidence>
<evidence type="ECO:0000313" key="4">
    <source>
        <dbReference type="Proteomes" id="UP001064632"/>
    </source>
</evidence>